<dbReference type="AlphaFoldDB" id="A0A4R1G9W7"/>
<dbReference type="Proteomes" id="UP000295777">
    <property type="component" value="Unassembled WGS sequence"/>
</dbReference>
<reference evidence="1 2" key="1">
    <citation type="submission" date="2019-03" db="EMBL/GenBank/DDBJ databases">
        <title>Genomic Encyclopedia of Archaeal and Bacterial Type Strains, Phase II (KMG-II): from individual species to whole genera.</title>
        <authorList>
            <person name="Goeker M."/>
        </authorList>
    </citation>
    <scope>NUCLEOTIDE SEQUENCE [LARGE SCALE GENOMIC DNA]</scope>
    <source>
        <strain evidence="1 2">DSM 24425</strain>
    </source>
</reference>
<gene>
    <name evidence="1" type="ORF">CLV27_1539</name>
</gene>
<accession>A0A4R1G9W7</accession>
<protein>
    <submittedName>
        <fullName evidence="1">Uncharacterized protein DUF4911</fullName>
    </submittedName>
</protein>
<organism evidence="1 2">
    <name type="scientific">Phorcysia thermohydrogeniphila</name>
    <dbReference type="NCBI Taxonomy" id="936138"/>
    <lineage>
        <taxon>Bacteria</taxon>
        <taxon>Pseudomonadati</taxon>
        <taxon>Aquificota</taxon>
        <taxon>Aquificia</taxon>
        <taxon>Desulfurobacteriales</taxon>
        <taxon>Desulfurobacteriaceae</taxon>
        <taxon>Phorcysia</taxon>
    </lineage>
</organism>
<dbReference type="EMBL" id="SMFV01000005">
    <property type="protein sequence ID" value="TCK03461.1"/>
    <property type="molecule type" value="Genomic_DNA"/>
</dbReference>
<evidence type="ECO:0000313" key="2">
    <source>
        <dbReference type="Proteomes" id="UP000295777"/>
    </source>
</evidence>
<comment type="caution">
    <text evidence="1">The sequence shown here is derived from an EMBL/GenBank/DDBJ whole genome shotgun (WGS) entry which is preliminary data.</text>
</comment>
<dbReference type="Pfam" id="PF16256">
    <property type="entry name" value="DUF4911"/>
    <property type="match status" value="1"/>
</dbReference>
<evidence type="ECO:0000313" key="1">
    <source>
        <dbReference type="EMBL" id="TCK03461.1"/>
    </source>
</evidence>
<proteinExistence type="predicted"/>
<name>A0A4R1G9W7_9BACT</name>
<dbReference type="InterPro" id="IPR032587">
    <property type="entry name" value="DUF4911"/>
</dbReference>
<keyword evidence="2" id="KW-1185">Reference proteome</keyword>
<sequence length="86" mass="10245">MKPLMKGRNLLCKVDVKDIAFINAIFEWYHEVATVRTRDRKKGLIELWVAPDFYEDALKAVNYLKEEGFVKEFEVLEEVGDNWHRE</sequence>
<dbReference type="RefSeq" id="WP_243644914.1">
    <property type="nucleotide sequence ID" value="NZ_SMFV01000005.1"/>
</dbReference>